<keyword evidence="7 8" id="KW-0456">Lyase</keyword>
<keyword evidence="6" id="KW-0862">Zinc</keyword>
<sequence length="173" mass="19220">MTRPAGTEGFTLNQTMLRVRDPSASLAFYQDVLGMTLLQKLDFEEAAFSLYFLGFLRDGESVPSDPKERARFVFTRETTLELTHNWGTEDDPDFAGYHSGNDDPRGFGHIGISVPDVAAACARFEELGVTFRKRPDEGRMKDIAFITDPDGYWIEILSPNGMTQAVVDAGDDA</sequence>
<dbReference type="CDD" id="cd07233">
    <property type="entry name" value="GlxI_Zn"/>
    <property type="match status" value="1"/>
</dbReference>
<evidence type="ECO:0000313" key="11">
    <source>
        <dbReference type="Proteomes" id="UP000076609"/>
    </source>
</evidence>
<dbReference type="PROSITE" id="PS51819">
    <property type="entry name" value="VOC"/>
    <property type="match status" value="1"/>
</dbReference>
<evidence type="ECO:0000256" key="7">
    <source>
        <dbReference type="ARBA" id="ARBA00023239"/>
    </source>
</evidence>
<evidence type="ECO:0000313" key="10">
    <source>
        <dbReference type="EMBL" id="KZE15884.1"/>
    </source>
</evidence>
<evidence type="ECO:0000256" key="8">
    <source>
        <dbReference type="RuleBase" id="RU361179"/>
    </source>
</evidence>
<comment type="cofactor">
    <cofactor evidence="8">
        <name>Ni(2+)</name>
        <dbReference type="ChEBI" id="CHEBI:49786"/>
    </cofactor>
    <text evidence="8">Binds 1 nickel ion per subunit.</text>
</comment>
<dbReference type="Pfam" id="PF00903">
    <property type="entry name" value="Glyoxalase"/>
    <property type="match status" value="1"/>
</dbReference>
<dbReference type="PANTHER" id="PTHR10374">
    <property type="entry name" value="LACTOYLGLUTATHIONE LYASE GLYOXALASE I"/>
    <property type="match status" value="1"/>
</dbReference>
<evidence type="ECO:0000256" key="4">
    <source>
        <dbReference type="ARBA" id="ARBA00012081"/>
    </source>
</evidence>
<dbReference type="PROSITE" id="PS00934">
    <property type="entry name" value="GLYOXALASE_I_1"/>
    <property type="match status" value="1"/>
</dbReference>
<dbReference type="EMBL" id="LQQO01000011">
    <property type="protein sequence ID" value="KZE15884.1"/>
    <property type="molecule type" value="Genomic_DNA"/>
</dbReference>
<keyword evidence="8" id="KW-0533">Nickel</keyword>
<comment type="catalytic activity">
    <reaction evidence="8">
        <text>(R)-S-lactoylglutathione = methylglyoxal + glutathione</text>
        <dbReference type="Rhea" id="RHEA:19069"/>
        <dbReference type="ChEBI" id="CHEBI:17158"/>
        <dbReference type="ChEBI" id="CHEBI:57474"/>
        <dbReference type="ChEBI" id="CHEBI:57925"/>
        <dbReference type="EC" id="4.4.1.5"/>
    </reaction>
</comment>
<dbReference type="PANTHER" id="PTHR10374:SF30">
    <property type="entry name" value="LACTOYLGLUTATHIONE LYASE"/>
    <property type="match status" value="1"/>
</dbReference>
<organism evidence="10 11">
    <name type="scientific">Sphingomonas hankookensis</name>
    <dbReference type="NCBI Taxonomy" id="563996"/>
    <lineage>
        <taxon>Bacteria</taxon>
        <taxon>Pseudomonadati</taxon>
        <taxon>Pseudomonadota</taxon>
        <taxon>Alphaproteobacteria</taxon>
        <taxon>Sphingomonadales</taxon>
        <taxon>Sphingomonadaceae</taxon>
        <taxon>Sphingomonas</taxon>
    </lineage>
</organism>
<proteinExistence type="inferred from homology"/>
<comment type="similarity">
    <text evidence="3 8">Belongs to the glyoxalase I family.</text>
</comment>
<name>A0ABR5YDJ1_9SPHN</name>
<evidence type="ECO:0000256" key="2">
    <source>
        <dbReference type="ARBA" id="ARBA00005008"/>
    </source>
</evidence>
<evidence type="ECO:0000256" key="5">
    <source>
        <dbReference type="ARBA" id="ARBA00022723"/>
    </source>
</evidence>
<dbReference type="InterPro" id="IPR029068">
    <property type="entry name" value="Glyas_Bleomycin-R_OHBP_Dase"/>
</dbReference>
<accession>A0ABR5YDJ1</accession>
<dbReference type="RefSeq" id="WP_066689697.1">
    <property type="nucleotide sequence ID" value="NZ_CP117025.1"/>
</dbReference>
<protein>
    <recommendedName>
        <fullName evidence="4 8">Lactoylglutathione lyase</fullName>
        <ecNumber evidence="4 8">4.4.1.5</ecNumber>
    </recommendedName>
    <alternativeName>
        <fullName evidence="8">Glyoxalase I</fullName>
    </alternativeName>
</protein>
<feature type="domain" description="VOC" evidence="9">
    <location>
        <begin position="11"/>
        <end position="159"/>
    </location>
</feature>
<dbReference type="Gene3D" id="3.10.180.10">
    <property type="entry name" value="2,3-Dihydroxybiphenyl 1,2-Dioxygenase, domain 1"/>
    <property type="match status" value="1"/>
</dbReference>
<dbReference type="InterPro" id="IPR018146">
    <property type="entry name" value="Glyoxalase_1_CS"/>
</dbReference>
<reference evidence="11" key="1">
    <citation type="submission" date="2016-01" db="EMBL/GenBank/DDBJ databases">
        <title>Draft genome of Chromobacterium sp. F49.</title>
        <authorList>
            <person name="Hong K.W."/>
        </authorList>
    </citation>
    <scope>NUCLEOTIDE SEQUENCE [LARGE SCALE GENOMIC DNA]</scope>
    <source>
        <strain evidence="11">CN3</strain>
    </source>
</reference>
<dbReference type="PROSITE" id="PS00935">
    <property type="entry name" value="GLYOXALASE_I_2"/>
    <property type="match status" value="1"/>
</dbReference>
<dbReference type="InterPro" id="IPR037523">
    <property type="entry name" value="VOC_core"/>
</dbReference>
<dbReference type="EC" id="4.4.1.5" evidence="4 8"/>
<comment type="function">
    <text evidence="8">Catalyzes the conversion of hemimercaptal, formed from methylglyoxal and glutathione, to S-lactoylglutathione.</text>
</comment>
<keyword evidence="11" id="KW-1185">Reference proteome</keyword>
<evidence type="ECO:0000256" key="6">
    <source>
        <dbReference type="ARBA" id="ARBA00022833"/>
    </source>
</evidence>
<dbReference type="SUPFAM" id="SSF54593">
    <property type="entry name" value="Glyoxalase/Bleomycin resistance protein/Dihydroxybiphenyl dioxygenase"/>
    <property type="match status" value="1"/>
</dbReference>
<keyword evidence="5 8" id="KW-0479">Metal-binding</keyword>
<dbReference type="Proteomes" id="UP000076609">
    <property type="component" value="Unassembled WGS sequence"/>
</dbReference>
<dbReference type="InterPro" id="IPR004361">
    <property type="entry name" value="Glyoxalase_1"/>
</dbReference>
<evidence type="ECO:0000256" key="1">
    <source>
        <dbReference type="ARBA" id="ARBA00001947"/>
    </source>
</evidence>
<dbReference type="GO" id="GO:0016829">
    <property type="term" value="F:lyase activity"/>
    <property type="evidence" value="ECO:0007669"/>
    <property type="project" value="UniProtKB-KW"/>
</dbReference>
<comment type="pathway">
    <text evidence="2 8">Secondary metabolite metabolism; methylglyoxal degradation; (R)-lactate from methylglyoxal: step 1/2.</text>
</comment>
<evidence type="ECO:0000256" key="3">
    <source>
        <dbReference type="ARBA" id="ARBA00010363"/>
    </source>
</evidence>
<comment type="caution">
    <text evidence="10">The sequence shown here is derived from an EMBL/GenBank/DDBJ whole genome shotgun (WGS) entry which is preliminary data.</text>
</comment>
<evidence type="ECO:0000259" key="9">
    <source>
        <dbReference type="PROSITE" id="PS51819"/>
    </source>
</evidence>
<dbReference type="InterPro" id="IPR004360">
    <property type="entry name" value="Glyas_Fos-R_dOase_dom"/>
</dbReference>
<comment type="cofactor">
    <cofactor evidence="1">
        <name>Zn(2+)</name>
        <dbReference type="ChEBI" id="CHEBI:29105"/>
    </cofactor>
</comment>
<gene>
    <name evidence="10" type="ORF">AVT10_13695</name>
</gene>
<dbReference type="NCBIfam" id="TIGR00068">
    <property type="entry name" value="glyox_I"/>
    <property type="match status" value="1"/>
</dbReference>